<dbReference type="InterPro" id="IPR050808">
    <property type="entry name" value="Phage_Integrase"/>
</dbReference>
<dbReference type="PANTHER" id="PTHR30629">
    <property type="entry name" value="PROPHAGE INTEGRASE"/>
    <property type="match status" value="1"/>
</dbReference>
<accession>E4L8D4</accession>
<dbReference type="InterPro" id="IPR011010">
    <property type="entry name" value="DNA_brk_join_enz"/>
</dbReference>
<feature type="domain" description="Tyr recombinase" evidence="4">
    <location>
        <begin position="165"/>
        <end position="344"/>
    </location>
</feature>
<keyword evidence="3" id="KW-0233">DNA recombination</keyword>
<dbReference type="Pfam" id="PF00589">
    <property type="entry name" value="Phage_integrase"/>
    <property type="match status" value="1"/>
</dbReference>
<dbReference type="GO" id="GO:0003677">
    <property type="term" value="F:DNA binding"/>
    <property type="evidence" value="ECO:0007669"/>
    <property type="project" value="InterPro"/>
</dbReference>
<proteinExistence type="inferred from homology"/>
<evidence type="ECO:0000256" key="3">
    <source>
        <dbReference type="ARBA" id="ARBA00023172"/>
    </source>
</evidence>
<dbReference type="EMBL" id="AENT01000012">
    <property type="protein sequence ID" value="EFR42990.1"/>
    <property type="molecule type" value="Genomic_DNA"/>
</dbReference>
<sequence>MVYKRDNGTGSVYKKTDKPRRRPWVAYMTCGFNHDNLRRKRKLVGSFVTRKEALNALDTYRLTHTPSEISDITWNHAFDLVNNQEEFTKVVKSAWENHAKALYNMQVAKTKAAHLQSILNEAKTYGIQSNLITVFRRIYKFCISNDVVSRDYSLYLKKVSFKKSDIHQAFSTQELRSLWVHTDDDTVKVLLIMIYTGTRSVEISNLKIENIDFKKQIAIGGAKTQAGKNRIIPIADCILPFVKYFYAISKLKRYPYLIFPDINRQLFKHQNKIIISVSLKKLIERYPATGNHKPHDTRHTFATLADNYQMNPIIKKLILGHKQADLTSEVYTHKNTRQLVAAVNSLPHGKDMYVSTEEIGVATG</sequence>
<dbReference type="eggNOG" id="COG0582">
    <property type="taxonomic scope" value="Bacteria"/>
</dbReference>
<dbReference type="Gene3D" id="1.10.443.10">
    <property type="entry name" value="Intergrase catalytic core"/>
    <property type="match status" value="1"/>
</dbReference>
<evidence type="ECO:0000313" key="5">
    <source>
        <dbReference type="EMBL" id="EFR42990.1"/>
    </source>
</evidence>
<evidence type="ECO:0000313" key="6">
    <source>
        <dbReference type="Proteomes" id="UP000004594"/>
    </source>
</evidence>
<dbReference type="CDD" id="cd00397">
    <property type="entry name" value="DNA_BRE_C"/>
    <property type="match status" value="1"/>
</dbReference>
<keyword evidence="2" id="KW-0229">DNA integration</keyword>
<dbReference type="RefSeq" id="WP_007554397.1">
    <property type="nucleotide sequence ID" value="NZ_AENT01000012.1"/>
</dbReference>
<comment type="caution">
    <text evidence="5">The sequence shown here is derived from an EMBL/GenBank/DDBJ whole genome shotgun (WGS) entry which is preliminary data.</text>
</comment>
<dbReference type="GO" id="GO:0006310">
    <property type="term" value="P:DNA recombination"/>
    <property type="evidence" value="ECO:0007669"/>
    <property type="project" value="UniProtKB-KW"/>
</dbReference>
<organism evidence="5 6">
    <name type="scientific">Dialister micraerophilus UPII 345-E</name>
    <dbReference type="NCBI Taxonomy" id="910314"/>
    <lineage>
        <taxon>Bacteria</taxon>
        <taxon>Bacillati</taxon>
        <taxon>Bacillota</taxon>
        <taxon>Negativicutes</taxon>
        <taxon>Veillonellales</taxon>
        <taxon>Veillonellaceae</taxon>
        <taxon>Dialister</taxon>
    </lineage>
</organism>
<dbReference type="PANTHER" id="PTHR30629:SF2">
    <property type="entry name" value="PROPHAGE INTEGRASE INTS-RELATED"/>
    <property type="match status" value="1"/>
</dbReference>
<evidence type="ECO:0000256" key="2">
    <source>
        <dbReference type="ARBA" id="ARBA00022908"/>
    </source>
</evidence>
<dbReference type="GO" id="GO:0015074">
    <property type="term" value="P:DNA integration"/>
    <property type="evidence" value="ECO:0007669"/>
    <property type="project" value="UniProtKB-KW"/>
</dbReference>
<evidence type="ECO:0000259" key="4">
    <source>
        <dbReference type="PROSITE" id="PS51898"/>
    </source>
</evidence>
<gene>
    <name evidence="5" type="ORF">HMPREF9220_1117</name>
</gene>
<reference evidence="5 6" key="1">
    <citation type="submission" date="2010-11" db="EMBL/GenBank/DDBJ databases">
        <authorList>
            <person name="Durkin A.S."/>
            <person name="Madupu R."/>
            <person name="Torralba M."/>
            <person name="Gillis M."/>
            <person name="Methe B."/>
            <person name="Sutton G."/>
            <person name="Nelson K.E."/>
        </authorList>
    </citation>
    <scope>NUCLEOTIDE SEQUENCE [LARGE SCALE GENOMIC DNA]</scope>
    <source>
        <strain evidence="5 6">UPII 345-E</strain>
    </source>
</reference>
<dbReference type="InterPro" id="IPR002104">
    <property type="entry name" value="Integrase_catalytic"/>
</dbReference>
<dbReference type="Proteomes" id="UP000004594">
    <property type="component" value="Unassembled WGS sequence"/>
</dbReference>
<dbReference type="AlphaFoldDB" id="E4L8D4"/>
<dbReference type="SUPFAM" id="SSF56349">
    <property type="entry name" value="DNA breaking-rejoining enzymes"/>
    <property type="match status" value="1"/>
</dbReference>
<protein>
    <recommendedName>
        <fullName evidence="4">Tyr recombinase domain-containing protein</fullName>
    </recommendedName>
</protein>
<name>E4L8D4_9FIRM</name>
<dbReference type="PROSITE" id="PS51898">
    <property type="entry name" value="TYR_RECOMBINASE"/>
    <property type="match status" value="1"/>
</dbReference>
<dbReference type="InterPro" id="IPR013762">
    <property type="entry name" value="Integrase-like_cat_sf"/>
</dbReference>
<comment type="similarity">
    <text evidence="1">Belongs to the 'phage' integrase family.</text>
</comment>
<evidence type="ECO:0000256" key="1">
    <source>
        <dbReference type="ARBA" id="ARBA00008857"/>
    </source>
</evidence>